<proteinExistence type="predicted"/>
<feature type="domain" description="F-box" evidence="1">
    <location>
        <begin position="6"/>
        <end position="41"/>
    </location>
</feature>
<dbReference type="OrthoDB" id="10400525at2759"/>
<dbReference type="EMBL" id="AGSI01000001">
    <property type="protein sequence ID" value="EIE27536.1"/>
    <property type="molecule type" value="Genomic_DNA"/>
</dbReference>
<dbReference type="InterPro" id="IPR001810">
    <property type="entry name" value="F-box_dom"/>
</dbReference>
<dbReference type="Proteomes" id="UP000007264">
    <property type="component" value="Unassembled WGS sequence"/>
</dbReference>
<evidence type="ECO:0000313" key="2">
    <source>
        <dbReference type="EMBL" id="EIE27536.1"/>
    </source>
</evidence>
<evidence type="ECO:0000259" key="1">
    <source>
        <dbReference type="Pfam" id="PF00646"/>
    </source>
</evidence>
<dbReference type="GeneID" id="17045551"/>
<evidence type="ECO:0000313" key="3">
    <source>
        <dbReference type="Proteomes" id="UP000007264"/>
    </source>
</evidence>
<dbReference type="KEGG" id="csl:COCSUDRAFT_55535"/>
<protein>
    <recommendedName>
        <fullName evidence="1">F-box domain-containing protein</fullName>
    </recommendedName>
</protein>
<gene>
    <name evidence="2" type="ORF">COCSUDRAFT_55535</name>
</gene>
<keyword evidence="3" id="KW-1185">Reference proteome</keyword>
<reference evidence="2 3" key="1">
    <citation type="journal article" date="2012" name="Genome Biol.">
        <title>The genome of the polar eukaryotic microalga coccomyxa subellipsoidea reveals traits of cold adaptation.</title>
        <authorList>
            <person name="Blanc G."/>
            <person name="Agarkova I."/>
            <person name="Grimwood J."/>
            <person name="Kuo A."/>
            <person name="Brueggeman A."/>
            <person name="Dunigan D."/>
            <person name="Gurnon J."/>
            <person name="Ladunga I."/>
            <person name="Lindquist E."/>
            <person name="Lucas S."/>
            <person name="Pangilinan J."/>
            <person name="Proschold T."/>
            <person name="Salamov A."/>
            <person name="Schmutz J."/>
            <person name="Weeks D."/>
            <person name="Yamada T."/>
            <person name="Claverie J.M."/>
            <person name="Grigoriev I."/>
            <person name="Van Etten J."/>
            <person name="Lomsadze A."/>
            <person name="Borodovsky M."/>
        </authorList>
    </citation>
    <scope>NUCLEOTIDE SEQUENCE [LARGE SCALE GENOMIC DNA]</scope>
    <source>
        <strain evidence="2 3">C-169</strain>
    </source>
</reference>
<sequence length="368" mass="41381">MSPLSFSEIPLVVLEKVVCLLNGEDRGRVRLVSKAFQKACDGTTRFLSVKRSQWSGFPDLTRLDKCTVVLFLDDLATLPSFRLNRFEQPTNGSFLLVCGEWWWKRADLRQWMGQQKEGKVFKVGLMLCIMEQAQSDFDLCSMIEEVLDEEAPVLSYLGVWSQLLDSVPLSDGLSWTRRIPKLDGLEGLYLEFINLDMTALRSMQHLRELRLYFDEWDTSNFAAFAGMPQLHTLFLEPARNDIIKPSMLLGLGQDIRHVLGRTSSKAISEHPLWADFMPQLFNKLSSLQSFEASANAADLVAAVLIILANNPSPQDVVVVSTWVVCHYKGLWVALDRDTSAFRGVFRSVAAATLAAPLLVTPGSFVLLF</sequence>
<dbReference type="AlphaFoldDB" id="I0ZA67"/>
<organism evidence="2 3">
    <name type="scientific">Coccomyxa subellipsoidea (strain C-169)</name>
    <name type="common">Green microalga</name>
    <dbReference type="NCBI Taxonomy" id="574566"/>
    <lineage>
        <taxon>Eukaryota</taxon>
        <taxon>Viridiplantae</taxon>
        <taxon>Chlorophyta</taxon>
        <taxon>core chlorophytes</taxon>
        <taxon>Trebouxiophyceae</taxon>
        <taxon>Trebouxiophyceae incertae sedis</taxon>
        <taxon>Coccomyxaceae</taxon>
        <taxon>Coccomyxa</taxon>
        <taxon>Coccomyxa subellipsoidea</taxon>
    </lineage>
</organism>
<name>I0ZA67_COCSC</name>
<dbReference type="RefSeq" id="XP_005652080.1">
    <property type="nucleotide sequence ID" value="XM_005652023.1"/>
</dbReference>
<dbReference type="Pfam" id="PF00646">
    <property type="entry name" value="F-box"/>
    <property type="match status" value="1"/>
</dbReference>
<accession>I0ZA67</accession>
<comment type="caution">
    <text evidence="2">The sequence shown here is derived from an EMBL/GenBank/DDBJ whole genome shotgun (WGS) entry which is preliminary data.</text>
</comment>